<dbReference type="GeneID" id="24098721"/>
<name>J4GRX7_9APHY</name>
<dbReference type="HOGENOM" id="CLU_2573917_0_0_1"/>
<keyword evidence="2" id="KW-1185">Reference proteome</keyword>
<dbReference type="EMBL" id="HE797130">
    <property type="protein sequence ID" value="CCM03810.1"/>
    <property type="molecule type" value="Genomic_DNA"/>
</dbReference>
<dbReference type="InParanoid" id="J4GRX7"/>
<dbReference type="RefSeq" id="XP_012183093.1">
    <property type="nucleotide sequence ID" value="XM_012327703.1"/>
</dbReference>
<sequence>MDPADVHPESKDYDLFVKEYNADITASRLIEAWKNQAPEYPPQAFLADAQLDDYLVIEQRRFSLWLHHERGERFGVIAAPL</sequence>
<accession>J4GRX7</accession>
<organism evidence="1 2">
    <name type="scientific">Fibroporia radiculosa</name>
    <dbReference type="NCBI Taxonomy" id="599839"/>
    <lineage>
        <taxon>Eukaryota</taxon>
        <taxon>Fungi</taxon>
        <taxon>Dikarya</taxon>
        <taxon>Basidiomycota</taxon>
        <taxon>Agaricomycotina</taxon>
        <taxon>Agaricomycetes</taxon>
        <taxon>Polyporales</taxon>
        <taxon>Fibroporiaceae</taxon>
        <taxon>Fibroporia</taxon>
    </lineage>
</organism>
<dbReference type="AlphaFoldDB" id="J4GRX7"/>
<proteinExistence type="predicted"/>
<reference evidence="1 2" key="1">
    <citation type="journal article" date="2012" name="Appl. Environ. Microbiol.">
        <title>Short-read sequencing for genomic analysis of the brown rot fungus Fibroporia radiculosa.</title>
        <authorList>
            <person name="Tang J.D."/>
            <person name="Perkins A.D."/>
            <person name="Sonstegard T.S."/>
            <person name="Schroeder S.G."/>
            <person name="Burgess S.C."/>
            <person name="Diehl S.V."/>
        </authorList>
    </citation>
    <scope>NUCLEOTIDE SEQUENCE [LARGE SCALE GENOMIC DNA]</scope>
    <source>
        <strain evidence="1 2">TFFH 294</strain>
    </source>
</reference>
<evidence type="ECO:0000313" key="2">
    <source>
        <dbReference type="Proteomes" id="UP000006352"/>
    </source>
</evidence>
<dbReference type="Proteomes" id="UP000006352">
    <property type="component" value="Unassembled WGS sequence"/>
</dbReference>
<evidence type="ECO:0000313" key="1">
    <source>
        <dbReference type="EMBL" id="CCM03810.1"/>
    </source>
</evidence>
<protein>
    <submittedName>
        <fullName evidence="1">Uncharacterized protein</fullName>
    </submittedName>
</protein>
<gene>
    <name evidence="1" type="ORF">FIBRA_05959</name>
</gene>